<dbReference type="OrthoDB" id="376357at2759"/>
<reference evidence="2 4" key="2">
    <citation type="journal article" date="2013" name="Nature">
        <title>Insights into bilaterian evolution from three spiralian genomes.</title>
        <authorList>
            <person name="Simakov O."/>
            <person name="Marletaz F."/>
            <person name="Cho S.J."/>
            <person name="Edsinger-Gonzales E."/>
            <person name="Havlak P."/>
            <person name="Hellsten U."/>
            <person name="Kuo D.H."/>
            <person name="Larsson T."/>
            <person name="Lv J."/>
            <person name="Arendt D."/>
            <person name="Savage R."/>
            <person name="Osoegawa K."/>
            <person name="de Jong P."/>
            <person name="Grimwood J."/>
            <person name="Chapman J.A."/>
            <person name="Shapiro H."/>
            <person name="Aerts A."/>
            <person name="Otillar R.P."/>
            <person name="Terry A.Y."/>
            <person name="Boore J.L."/>
            <person name="Grigoriev I.V."/>
            <person name="Lindberg D.R."/>
            <person name="Seaver E.C."/>
            <person name="Weisblat D.A."/>
            <person name="Putnam N.H."/>
            <person name="Rokhsar D.S."/>
        </authorList>
    </citation>
    <scope>NUCLEOTIDE SEQUENCE</scope>
    <source>
        <strain evidence="2 4">I ESC-2004</strain>
    </source>
</reference>
<dbReference type="PANTHER" id="PTHR44873:SF1">
    <property type="entry name" value="DNAJ HOMOLOG SUBFAMILY C MEMBER 30, MITOCHONDRIAL"/>
    <property type="match status" value="1"/>
</dbReference>
<dbReference type="HOGENOM" id="CLU_017633_18_2_1"/>
<dbReference type="PANTHER" id="PTHR44873">
    <property type="entry name" value="DNAJ HOMOLOG SUBFAMILY C MEMBER 30, MITOCHONDRIAL"/>
    <property type="match status" value="1"/>
</dbReference>
<dbReference type="PRINTS" id="PR00625">
    <property type="entry name" value="JDOMAIN"/>
</dbReference>
<dbReference type="PROSITE" id="PS50076">
    <property type="entry name" value="DNAJ_2"/>
    <property type="match status" value="1"/>
</dbReference>
<feature type="non-terminal residue" evidence="2">
    <location>
        <position position="1"/>
    </location>
</feature>
<dbReference type="EMBL" id="AMQN01011042">
    <property type="status" value="NOT_ANNOTATED_CDS"/>
    <property type="molecule type" value="Genomic_DNA"/>
</dbReference>
<dbReference type="CDD" id="cd06257">
    <property type="entry name" value="DnaJ"/>
    <property type="match status" value="1"/>
</dbReference>
<accession>R7TTY8</accession>
<dbReference type="InterPro" id="IPR053025">
    <property type="entry name" value="Mito_ATP_Synthase-Asso"/>
</dbReference>
<feature type="domain" description="J" evidence="1">
    <location>
        <begin position="1"/>
        <end position="64"/>
    </location>
</feature>
<dbReference type="InterPro" id="IPR001623">
    <property type="entry name" value="DnaJ_domain"/>
</dbReference>
<name>R7TTY8_CAPTE</name>
<evidence type="ECO:0000313" key="2">
    <source>
        <dbReference type="EMBL" id="ELT97077.1"/>
    </source>
</evidence>
<dbReference type="Pfam" id="PF00226">
    <property type="entry name" value="DnaJ"/>
    <property type="match status" value="1"/>
</dbReference>
<dbReference type="EMBL" id="KB308662">
    <property type="protein sequence ID" value="ELT97077.1"/>
    <property type="molecule type" value="Genomic_DNA"/>
</dbReference>
<dbReference type="EnsemblMetazoa" id="CapteT29520">
    <property type="protein sequence ID" value="CapteP29520"/>
    <property type="gene ID" value="CapteG29520"/>
</dbReference>
<dbReference type="SUPFAM" id="SSF46565">
    <property type="entry name" value="Chaperone J-domain"/>
    <property type="match status" value="1"/>
</dbReference>
<protein>
    <recommendedName>
        <fullName evidence="1">J domain-containing protein</fullName>
    </recommendedName>
</protein>
<gene>
    <name evidence="2" type="ORF">CAPTEDRAFT_29520</name>
</gene>
<keyword evidence="4" id="KW-1185">Reference proteome</keyword>
<dbReference type="OMA" id="FIVINEA"/>
<dbReference type="InterPro" id="IPR036869">
    <property type="entry name" value="J_dom_sf"/>
</dbReference>
<evidence type="ECO:0000313" key="3">
    <source>
        <dbReference type="EnsemblMetazoa" id="CapteP29520"/>
    </source>
</evidence>
<dbReference type="AlphaFoldDB" id="R7TTY8"/>
<dbReference type="PROSITE" id="PS00636">
    <property type="entry name" value="DNAJ_1"/>
    <property type="match status" value="1"/>
</dbReference>
<reference evidence="3" key="3">
    <citation type="submission" date="2015-06" db="UniProtKB">
        <authorList>
            <consortium name="EnsemblMetazoa"/>
        </authorList>
    </citation>
    <scope>IDENTIFICATION</scope>
</reference>
<dbReference type="Proteomes" id="UP000014760">
    <property type="component" value="Unassembled WGS sequence"/>
</dbReference>
<dbReference type="Gene3D" id="1.10.287.110">
    <property type="entry name" value="DnaJ domain"/>
    <property type="match status" value="1"/>
</dbReference>
<dbReference type="SMART" id="SM00271">
    <property type="entry name" value="DnaJ"/>
    <property type="match status" value="1"/>
</dbReference>
<feature type="non-terminal residue" evidence="2">
    <location>
        <position position="71"/>
    </location>
</feature>
<evidence type="ECO:0000313" key="4">
    <source>
        <dbReference type="Proteomes" id="UP000014760"/>
    </source>
</evidence>
<dbReference type="InterPro" id="IPR018253">
    <property type="entry name" value="DnaJ_domain_CS"/>
</dbReference>
<organism evidence="2">
    <name type="scientific">Capitella teleta</name>
    <name type="common">Polychaete worm</name>
    <dbReference type="NCBI Taxonomy" id="283909"/>
    <lineage>
        <taxon>Eukaryota</taxon>
        <taxon>Metazoa</taxon>
        <taxon>Spiralia</taxon>
        <taxon>Lophotrochozoa</taxon>
        <taxon>Annelida</taxon>
        <taxon>Polychaeta</taxon>
        <taxon>Sedentaria</taxon>
        <taxon>Scolecida</taxon>
        <taxon>Capitellidae</taxon>
        <taxon>Capitella</taxon>
    </lineage>
</organism>
<reference evidence="4" key="1">
    <citation type="submission" date="2012-12" db="EMBL/GenBank/DDBJ databases">
        <authorList>
            <person name="Hellsten U."/>
            <person name="Grimwood J."/>
            <person name="Chapman J.A."/>
            <person name="Shapiro H."/>
            <person name="Aerts A."/>
            <person name="Otillar R.P."/>
            <person name="Terry A.Y."/>
            <person name="Boore J.L."/>
            <person name="Simakov O."/>
            <person name="Marletaz F."/>
            <person name="Cho S.-J."/>
            <person name="Edsinger-Gonzales E."/>
            <person name="Havlak P."/>
            <person name="Kuo D.-H."/>
            <person name="Larsson T."/>
            <person name="Lv J."/>
            <person name="Arendt D."/>
            <person name="Savage R."/>
            <person name="Osoegawa K."/>
            <person name="de Jong P."/>
            <person name="Lindberg D.R."/>
            <person name="Seaver E.C."/>
            <person name="Weisblat D.A."/>
            <person name="Putnam N.H."/>
            <person name="Grigoriev I.V."/>
            <person name="Rokhsar D.S."/>
        </authorList>
    </citation>
    <scope>NUCLEOTIDE SEQUENCE</scope>
    <source>
        <strain evidence="4">I ESC-2004</strain>
    </source>
</reference>
<proteinExistence type="predicted"/>
<evidence type="ECO:0000259" key="1">
    <source>
        <dbReference type="PROSITE" id="PS50076"/>
    </source>
</evidence>
<dbReference type="STRING" id="283909.R7TTY8"/>
<sequence length="71" mass="8086">HYDVLKIPMKATQAQVKSAYFVLSKKYHPDMDSSPEAKSIFADIQVAYEVLGNSSKRRQYDRQFQSQTASG</sequence>